<name>A0A2V3HP08_9ARCH</name>
<feature type="compositionally biased region" description="Basic and acidic residues" evidence="1">
    <location>
        <begin position="1018"/>
        <end position="1030"/>
    </location>
</feature>
<dbReference type="PANTHER" id="PTHR10199:SF119">
    <property type="entry name" value="RE20510P"/>
    <property type="match status" value="1"/>
</dbReference>
<dbReference type="GO" id="GO:0005509">
    <property type="term" value="F:calcium ion binding"/>
    <property type="evidence" value="ECO:0007669"/>
    <property type="project" value="InterPro"/>
</dbReference>
<gene>
    <name evidence="2" type="ORF">CXX69_06420</name>
</gene>
<feature type="region of interest" description="Disordered" evidence="1">
    <location>
        <begin position="1148"/>
        <end position="1170"/>
    </location>
</feature>
<dbReference type="InterPro" id="IPR028974">
    <property type="entry name" value="TSP_type-3_rpt"/>
</dbReference>
<feature type="non-terminal residue" evidence="2">
    <location>
        <position position="1461"/>
    </location>
</feature>
<feature type="compositionally biased region" description="Basic residues" evidence="1">
    <location>
        <begin position="1391"/>
        <end position="1402"/>
    </location>
</feature>
<feature type="compositionally biased region" description="Low complexity" evidence="1">
    <location>
        <begin position="1353"/>
        <end position="1362"/>
    </location>
</feature>
<evidence type="ECO:0000313" key="2">
    <source>
        <dbReference type="EMBL" id="PXF20850.1"/>
    </source>
</evidence>
<feature type="compositionally biased region" description="Basic and acidic residues" evidence="1">
    <location>
        <begin position="943"/>
        <end position="954"/>
    </location>
</feature>
<evidence type="ECO:0000256" key="1">
    <source>
        <dbReference type="SAM" id="MobiDB-lite"/>
    </source>
</evidence>
<feature type="compositionally biased region" description="Acidic residues" evidence="1">
    <location>
        <begin position="1031"/>
        <end position="1049"/>
    </location>
</feature>
<feature type="compositionally biased region" description="Acidic residues" evidence="1">
    <location>
        <begin position="1072"/>
        <end position="1085"/>
    </location>
</feature>
<feature type="compositionally biased region" description="Pro residues" evidence="1">
    <location>
        <begin position="1451"/>
        <end position="1461"/>
    </location>
</feature>
<feature type="compositionally biased region" description="Acidic residues" evidence="1">
    <location>
        <begin position="992"/>
        <end position="1002"/>
    </location>
</feature>
<feature type="region of interest" description="Disordered" evidence="1">
    <location>
        <begin position="916"/>
        <end position="1085"/>
    </location>
</feature>
<feature type="compositionally biased region" description="Acidic residues" evidence="1">
    <location>
        <begin position="916"/>
        <end position="931"/>
    </location>
</feature>
<sequence length="1461" mass="157515">MILVAILLFSIAAPIHITQHTVLDTPGERHFTANNTANDSTIQTLISNLNMDDPAEVTGAVDHLNRVHVVWVEDAYSGSLNYALFNLAGHPLISTTEIPANSSLTITNPVMVVDSQAKAHIVWESIGTEIRYVLIDPGLDDHDGSAGDITNMTLQPSTVLADGAGTRTDPDIAVDSYDAAHIVWVDTYDSLDMYYSTPNLYYTMVAFDTSSGFMTMIGHTLVTPIISQAGHPAISVGDDDTVVVVWEDTRGSAIEMVMPIDTSGSMDTEWADMCVVFYGGYFSSGGYFAGLKPLLQYPDITVMETLYALSGNWPSAATSGNCAEAYQTGGSGSQGPRTTPLSAGDDSGGIRELTEVMYDGGAIDLPMDGGYYSEMWGPGSTWACLSWHDSSGISPGDPPTQLDHHWNSSALKFMIPISDEGPYGGDPAQQSDDTQSINEAHDACVIAGIIPVPLLAAGFGSGSTDVGSHMMDLAQCPNGTGLNIRTCNGSTTRLTDAGGQMYSFPTSASNSAELELMVSGLLHLSTGGSTEIFLTVMDPYSFINNPPVTWELGAPGSITDTTNDQYAEYIGPSIDPFSGYGNLVIANDTRLTNGDGWSSSPDVDIDDYGNVHVVWADGRFGVTERQGPSQLHYMQIDLDREGDLDGEFDGLDLDLTTTVLNTAIADSNLTWGAYPTVTSDSDDSVHMTWFETDNYRNDLRWTRLQLPQRDSNGDLDLDQTLNQAYGLVETQVLASGASSLMGVDSGETRSGAPPIVGFDWPYRSVLWTSEDCSTSYPDNDLETQLCFWTQTDYSIDLVLEPGQTDNLTLAPDASANVAMTLIGVTLPGGGDTVHLSASETPDYWVSTVGHGFTYQPSVSLMEGESVSISLFLRAPNLRQVNENQSFDLWVTVSSASFELAITSILLHVEMVNQGDWDDDDADGVPDAEDDCQWGNSDWFSDETTDHDGDGCRDSTEDDDDDNDGVPDELDLCPTGYMGNDTVDRDGDGCDDRYEDSDNDGDGVENHLDDCPDGAMHWDSSEDHDGDGCRDWDEDDNDDGDPYLDDEDDCPSGVTWWDDPSFDYDGDGCHDLQEDDDDDNDGVSDADDLCPVGAIDWVSSDALDWDGDGCKDFVEDEDIDNDGVHNDLDECPHGEVGWVSSPFNDWDGDGCRDISEDGDDDNDGHLDVDDDCIRSPEVTAASVDLDRDGCDDRLEDDDLDNDGIISDLDSCEDSPLTNWVSTPFNDRDGDGCADDLADDDDDNDGIPDDLDPCPLSPLPGIEPDYDNDGCMDFSEDDDDDNDGVPDELDLCPTGVVGWVSDSSNDRDADGCNDALEDDDVPFNILETIRSSTALTMLFVAAIVMLALLALSKSGGASGDGSLLKGRKRKPRPQLPNESWALLDEKDPAPPKSRSRKAHPKTAKPTKPAADEPEPPDSGPGETERAEEILEELESAPSETSIDDLWDIADGKPPTPPPPSESP</sequence>
<dbReference type="Proteomes" id="UP000248161">
    <property type="component" value="Unassembled WGS sequence"/>
</dbReference>
<protein>
    <submittedName>
        <fullName evidence="2">Uncharacterized protein</fullName>
    </submittedName>
</protein>
<feature type="region of interest" description="Disordered" evidence="1">
    <location>
        <begin position="327"/>
        <end position="348"/>
    </location>
</feature>
<accession>A0A2V3HP08</accession>
<evidence type="ECO:0000313" key="3">
    <source>
        <dbReference type="Proteomes" id="UP000248161"/>
    </source>
</evidence>
<organism evidence="2 3">
    <name type="scientific">Candidatus Thalassarchaeum betae</name>
    <dbReference type="NCBI Taxonomy" id="2599289"/>
    <lineage>
        <taxon>Archaea</taxon>
        <taxon>Methanobacteriati</taxon>
        <taxon>Thermoplasmatota</taxon>
        <taxon>Candidatus Poseidoniia</taxon>
        <taxon>Candidatus Poseidoniales</taxon>
        <taxon>Candidatus Thalassarchaeaceae</taxon>
        <taxon>Candidatus Thalassarchaeum</taxon>
    </lineage>
</organism>
<feature type="compositionally biased region" description="Acidic residues" evidence="1">
    <location>
        <begin position="1230"/>
        <end position="1250"/>
    </location>
</feature>
<feature type="region of interest" description="Disordered" evidence="1">
    <location>
        <begin position="1184"/>
        <end position="1251"/>
    </location>
</feature>
<feature type="compositionally biased region" description="Polar residues" evidence="1">
    <location>
        <begin position="1214"/>
        <end position="1223"/>
    </location>
</feature>
<feature type="compositionally biased region" description="Acidic residues" evidence="1">
    <location>
        <begin position="955"/>
        <end position="970"/>
    </location>
</feature>
<comment type="caution">
    <text evidence="2">The sequence shown here is derived from an EMBL/GenBank/DDBJ whole genome shotgun (WGS) entry which is preliminary data.</text>
</comment>
<dbReference type="PANTHER" id="PTHR10199">
    <property type="entry name" value="THROMBOSPONDIN"/>
    <property type="match status" value="1"/>
</dbReference>
<dbReference type="SUPFAM" id="SSF103647">
    <property type="entry name" value="TSP type-3 repeat"/>
    <property type="match status" value="1"/>
</dbReference>
<dbReference type="Gene3D" id="4.10.1080.10">
    <property type="entry name" value="TSP type-3 repeat"/>
    <property type="match status" value="3"/>
</dbReference>
<reference evidence="2 3" key="1">
    <citation type="journal article" date="2015" name="Nat. Commun.">
        <title>Genomic and transcriptomic evidence for scavenging of diverse organic compounds by widespread deep-sea archaea.</title>
        <authorList>
            <person name="Li M."/>
            <person name="Baker B.J."/>
            <person name="Anantharaman K."/>
            <person name="Jain S."/>
            <person name="Breier J.A."/>
            <person name="Dick G.J."/>
        </authorList>
    </citation>
    <scope>NUCLEOTIDE SEQUENCE [LARGE SCALE GENOMIC DNA]</scope>
    <source>
        <strain evidence="2">Cayman_51_deep</strain>
    </source>
</reference>
<proteinExistence type="predicted"/>
<feature type="region of interest" description="Disordered" evidence="1">
    <location>
        <begin position="1353"/>
        <end position="1461"/>
    </location>
</feature>
<dbReference type="EMBL" id="PSPG01000017">
    <property type="protein sequence ID" value="PXF20850.1"/>
    <property type="molecule type" value="Genomic_DNA"/>
</dbReference>
<feature type="compositionally biased region" description="Basic and acidic residues" evidence="1">
    <location>
        <begin position="981"/>
        <end position="991"/>
    </location>
</feature>